<organism evidence="1 2">
    <name type="scientific">Pristionchus fissidentatus</name>
    <dbReference type="NCBI Taxonomy" id="1538716"/>
    <lineage>
        <taxon>Eukaryota</taxon>
        <taxon>Metazoa</taxon>
        <taxon>Ecdysozoa</taxon>
        <taxon>Nematoda</taxon>
        <taxon>Chromadorea</taxon>
        <taxon>Rhabditida</taxon>
        <taxon>Rhabditina</taxon>
        <taxon>Diplogasteromorpha</taxon>
        <taxon>Diplogasteroidea</taxon>
        <taxon>Neodiplogasteridae</taxon>
        <taxon>Pristionchus</taxon>
    </lineage>
</organism>
<feature type="non-terminal residue" evidence="1">
    <location>
        <position position="74"/>
    </location>
</feature>
<feature type="non-terminal residue" evidence="1">
    <location>
        <position position="1"/>
    </location>
</feature>
<dbReference type="EMBL" id="BTSY01000004">
    <property type="protein sequence ID" value="GMT25166.1"/>
    <property type="molecule type" value="Genomic_DNA"/>
</dbReference>
<reference evidence="1" key="1">
    <citation type="submission" date="2023-10" db="EMBL/GenBank/DDBJ databases">
        <title>Genome assembly of Pristionchus species.</title>
        <authorList>
            <person name="Yoshida K."/>
            <person name="Sommer R.J."/>
        </authorList>
    </citation>
    <scope>NUCLEOTIDE SEQUENCE</scope>
    <source>
        <strain evidence="1">RS5133</strain>
    </source>
</reference>
<proteinExistence type="predicted"/>
<gene>
    <name evidence="1" type="ORF">PFISCL1PPCAC_16463</name>
</gene>
<dbReference type="AlphaFoldDB" id="A0AAV5W029"/>
<sequence>CRVAESLCHPNHFVSFHYPALAPSIDVNSLMDSVVCDSFAPSIIEDELGMLLAHFGRVKTRFNEAAGRCVIIFD</sequence>
<accession>A0AAV5W029</accession>
<dbReference type="Proteomes" id="UP001432322">
    <property type="component" value="Unassembled WGS sequence"/>
</dbReference>
<comment type="caution">
    <text evidence="1">The sequence shown here is derived from an EMBL/GenBank/DDBJ whole genome shotgun (WGS) entry which is preliminary data.</text>
</comment>
<evidence type="ECO:0000313" key="2">
    <source>
        <dbReference type="Proteomes" id="UP001432322"/>
    </source>
</evidence>
<evidence type="ECO:0000313" key="1">
    <source>
        <dbReference type="EMBL" id="GMT25166.1"/>
    </source>
</evidence>
<keyword evidence="2" id="KW-1185">Reference proteome</keyword>
<name>A0AAV5W029_9BILA</name>
<protein>
    <submittedName>
        <fullName evidence="1">Uncharacterized protein</fullName>
    </submittedName>
</protein>